<dbReference type="PANTHER" id="PTHR23150">
    <property type="entry name" value="SULFATASE MODIFYING FACTOR 1, 2"/>
    <property type="match status" value="1"/>
</dbReference>
<dbReference type="Pfam" id="PF03781">
    <property type="entry name" value="FGE-sulfatase"/>
    <property type="match status" value="1"/>
</dbReference>
<dbReference type="InterPro" id="IPR005532">
    <property type="entry name" value="SUMF_dom"/>
</dbReference>
<evidence type="ECO:0000313" key="3">
    <source>
        <dbReference type="Proteomes" id="UP000182248"/>
    </source>
</evidence>
<keyword evidence="3" id="KW-1185">Reference proteome</keyword>
<gene>
    <name evidence="2" type="ORF">SAMN02927921_00051</name>
</gene>
<dbReference type="STRING" id="1150368.SAMN02927921_00051"/>
<dbReference type="EMBL" id="FPJE01000001">
    <property type="protein sequence ID" value="SFW11731.1"/>
    <property type="molecule type" value="Genomic_DNA"/>
</dbReference>
<dbReference type="SUPFAM" id="SSF56436">
    <property type="entry name" value="C-type lectin-like"/>
    <property type="match status" value="1"/>
</dbReference>
<protein>
    <submittedName>
        <fullName evidence="2">Formylglycine-generating enzyme, required for sulfatase activity, contains SUMF1/FGE domain</fullName>
    </submittedName>
</protein>
<dbReference type="InterPro" id="IPR042095">
    <property type="entry name" value="SUMF_sf"/>
</dbReference>
<dbReference type="GO" id="GO:0120147">
    <property type="term" value="F:formylglycine-generating oxidase activity"/>
    <property type="evidence" value="ECO:0007669"/>
    <property type="project" value="TreeGrafter"/>
</dbReference>
<dbReference type="Proteomes" id="UP000182248">
    <property type="component" value="Unassembled WGS sequence"/>
</dbReference>
<organism evidence="2 3">
    <name type="scientific">Sinomicrobium oceani</name>
    <dbReference type="NCBI Taxonomy" id="1150368"/>
    <lineage>
        <taxon>Bacteria</taxon>
        <taxon>Pseudomonadati</taxon>
        <taxon>Bacteroidota</taxon>
        <taxon>Flavobacteriia</taxon>
        <taxon>Flavobacteriales</taxon>
        <taxon>Flavobacteriaceae</taxon>
        <taxon>Sinomicrobium</taxon>
    </lineage>
</organism>
<sequence length="317" mass="36250">MFTITSWKIFKEKENSDPYTQKIPGTEISFDMVPLKGGTFEMGSTGKEAGHRDDESPVHKVKISPFWMGTHEITWDIYELFLNKGYEQTMSSDPIGEEVDAVSRPTTPYLDMTFGMGKEHMPAVGMTQYNAIQFCKWLYIKTGVFYRLPTEAEWEYACRAGTTSAYFFGDSADKLADYAWFAENSEEKTHPVGTKKPNPWGLYDIIGNVMEWTSDQYVSDSYENFSGKTAENPVVDATELYPRAIRGGSFKNAAEDLRSARRFASDPSWKQIDPQMPKSNWWFPEASFLGIRVVRPVDPPSEAEILSYYDREPIEDY</sequence>
<feature type="domain" description="Sulfatase-modifying factor enzyme-like" evidence="1">
    <location>
        <begin position="31"/>
        <end position="270"/>
    </location>
</feature>
<dbReference type="InterPro" id="IPR051043">
    <property type="entry name" value="Sulfatase_Mod_Factor_Kinase"/>
</dbReference>
<dbReference type="InterPro" id="IPR016187">
    <property type="entry name" value="CTDL_fold"/>
</dbReference>
<reference evidence="2 3" key="1">
    <citation type="submission" date="2016-11" db="EMBL/GenBank/DDBJ databases">
        <authorList>
            <person name="Jaros S."/>
            <person name="Januszkiewicz K."/>
            <person name="Wedrychowicz H."/>
        </authorList>
    </citation>
    <scope>NUCLEOTIDE SEQUENCE [LARGE SCALE GENOMIC DNA]</scope>
    <source>
        <strain evidence="2 3">CGMCC 1.12145</strain>
    </source>
</reference>
<accession>A0A1K1LLK9</accession>
<proteinExistence type="predicted"/>
<name>A0A1K1LLK9_9FLAO</name>
<evidence type="ECO:0000259" key="1">
    <source>
        <dbReference type="Pfam" id="PF03781"/>
    </source>
</evidence>
<evidence type="ECO:0000313" key="2">
    <source>
        <dbReference type="EMBL" id="SFW11731.1"/>
    </source>
</evidence>
<dbReference type="Gene3D" id="3.90.1580.10">
    <property type="entry name" value="paralog of FGE (formylglycine-generating enzyme)"/>
    <property type="match status" value="1"/>
</dbReference>
<dbReference type="PANTHER" id="PTHR23150:SF19">
    <property type="entry name" value="FORMYLGLYCINE-GENERATING ENZYME"/>
    <property type="match status" value="1"/>
</dbReference>
<dbReference type="AlphaFoldDB" id="A0A1K1LLK9"/>